<gene>
    <name evidence="2" type="ORF">IO98_04765</name>
</gene>
<dbReference type="EMBL" id="JPME01000007">
    <property type="protein sequence ID" value="KEZ91074.1"/>
    <property type="molecule type" value="Genomic_DNA"/>
</dbReference>
<organism evidence="2 3">
    <name type="scientific">Lacrimispora celerecrescens</name>
    <dbReference type="NCBI Taxonomy" id="29354"/>
    <lineage>
        <taxon>Bacteria</taxon>
        <taxon>Bacillati</taxon>
        <taxon>Bacillota</taxon>
        <taxon>Clostridia</taxon>
        <taxon>Lachnospirales</taxon>
        <taxon>Lachnospiraceae</taxon>
        <taxon>Lacrimispora</taxon>
    </lineage>
</organism>
<keyword evidence="2" id="KW-0808">Transferase</keyword>
<reference evidence="2 3" key="1">
    <citation type="submission" date="2014-07" db="EMBL/GenBank/DDBJ databases">
        <title>Draft genome of Clostridium celerecrescens 152B isolated from sediments associated with methane hydrate from Krishna Godavari basin.</title>
        <authorList>
            <person name="Honkalas V.S."/>
            <person name="Dabir A.P."/>
            <person name="Arora P."/>
            <person name="Dhakephalkar P.K."/>
        </authorList>
    </citation>
    <scope>NUCLEOTIDE SEQUENCE [LARGE SCALE GENOMIC DNA]</scope>
    <source>
        <strain evidence="2 3">152B</strain>
    </source>
</reference>
<evidence type="ECO:0000313" key="2">
    <source>
        <dbReference type="EMBL" id="KEZ91074.1"/>
    </source>
</evidence>
<dbReference type="RefSeq" id="WP_038278446.1">
    <property type="nucleotide sequence ID" value="NZ_JPME01000007.1"/>
</dbReference>
<name>A0A084JQ40_9FIRM</name>
<evidence type="ECO:0000313" key="3">
    <source>
        <dbReference type="Proteomes" id="UP000028525"/>
    </source>
</evidence>
<dbReference type="InterPro" id="IPR025983">
    <property type="entry name" value="Cys_rich_CPCC"/>
</dbReference>
<dbReference type="GO" id="GO:0016740">
    <property type="term" value="F:transferase activity"/>
    <property type="evidence" value="ECO:0007669"/>
    <property type="project" value="UniProtKB-KW"/>
</dbReference>
<feature type="domain" description="Cysteine-rich CPCC" evidence="1">
    <location>
        <begin position="6"/>
        <end position="79"/>
    </location>
</feature>
<sequence>MKRKICPCCGYFTIVSEDETIVDICEVCFWQYDAVAHDKADQNIGANHISLNDARDNYKKYGVCKEEFKNMVRKPLEDELPENN</sequence>
<keyword evidence="3" id="KW-1185">Reference proteome</keyword>
<comment type="caution">
    <text evidence="2">The sequence shown here is derived from an EMBL/GenBank/DDBJ whole genome shotgun (WGS) entry which is preliminary data.</text>
</comment>
<evidence type="ECO:0000259" key="1">
    <source>
        <dbReference type="Pfam" id="PF14206"/>
    </source>
</evidence>
<dbReference type="Proteomes" id="UP000028525">
    <property type="component" value="Unassembled WGS sequence"/>
</dbReference>
<proteinExistence type="predicted"/>
<dbReference type="STRING" id="29354.IO98_04765"/>
<protein>
    <submittedName>
        <fullName evidence="2">Glycosyltransferase</fullName>
    </submittedName>
</protein>
<dbReference type="AlphaFoldDB" id="A0A084JQ40"/>
<dbReference type="Pfam" id="PF14206">
    <property type="entry name" value="Cys_rich_CPCC"/>
    <property type="match status" value="1"/>
</dbReference>
<accession>A0A084JQ40</accession>
<dbReference type="OrthoDB" id="1456570at2"/>